<proteinExistence type="predicted"/>
<organism evidence="1 2">
    <name type="scientific">Thalassotalea loyana</name>
    <dbReference type="NCBI Taxonomy" id="280483"/>
    <lineage>
        <taxon>Bacteria</taxon>
        <taxon>Pseudomonadati</taxon>
        <taxon>Pseudomonadota</taxon>
        <taxon>Gammaproteobacteria</taxon>
        <taxon>Alteromonadales</taxon>
        <taxon>Colwelliaceae</taxon>
        <taxon>Thalassotalea</taxon>
    </lineage>
</organism>
<evidence type="ECO:0008006" key="3">
    <source>
        <dbReference type="Google" id="ProtNLM"/>
    </source>
</evidence>
<comment type="caution">
    <text evidence="1">The sequence shown here is derived from an EMBL/GenBank/DDBJ whole genome shotgun (WGS) entry which is preliminary data.</text>
</comment>
<dbReference type="Pfam" id="PF09932">
    <property type="entry name" value="DUF2164"/>
    <property type="match status" value="1"/>
</dbReference>
<evidence type="ECO:0000313" key="2">
    <source>
        <dbReference type="Proteomes" id="UP001157134"/>
    </source>
</evidence>
<gene>
    <name evidence="1" type="ORF">tloyanaT_12780</name>
</gene>
<dbReference type="EMBL" id="BSSV01000002">
    <property type="protein sequence ID" value="GLX85026.1"/>
    <property type="molecule type" value="Genomic_DNA"/>
</dbReference>
<keyword evidence="2" id="KW-1185">Reference proteome</keyword>
<evidence type="ECO:0000313" key="1">
    <source>
        <dbReference type="EMBL" id="GLX85026.1"/>
    </source>
</evidence>
<dbReference type="InterPro" id="IPR018680">
    <property type="entry name" value="DUF2164"/>
</dbReference>
<protein>
    <recommendedName>
        <fullName evidence="3">DUF2164 domain-containing protein</fullName>
    </recommendedName>
</protein>
<dbReference type="Proteomes" id="UP001157134">
    <property type="component" value="Unassembled WGS sequence"/>
</dbReference>
<name>A0ABQ6HEW9_9GAMM</name>
<accession>A0ABQ6HEW9</accession>
<reference evidence="1 2" key="1">
    <citation type="submission" date="2023-03" db="EMBL/GenBank/DDBJ databases">
        <title>Thalassotalea loyana LMG 22536T draft genome sequence.</title>
        <authorList>
            <person name="Sawabe T."/>
        </authorList>
    </citation>
    <scope>NUCLEOTIDE SEQUENCE [LARGE SCALE GENOMIC DNA]</scope>
    <source>
        <strain evidence="1 2">LMG 22536</strain>
    </source>
</reference>
<dbReference type="RefSeq" id="WP_284296742.1">
    <property type="nucleotide sequence ID" value="NZ_BSSV01000002.1"/>
</dbReference>
<sequence length="82" mass="9578">MNLLKLSQLQKARLVEQFQDYFSEELETDLGQFDVEFLLTFIEQTLGHAYYNKGLEDAQTMITTRLELLTESIVELEKTSDI</sequence>